<dbReference type="Pfam" id="PF00702">
    <property type="entry name" value="Hydrolase"/>
    <property type="match status" value="1"/>
</dbReference>
<dbReference type="InterPro" id="IPR023214">
    <property type="entry name" value="HAD_sf"/>
</dbReference>
<dbReference type="PANTHER" id="PTHR46470:SF4">
    <property type="entry name" value="5-AMINO-6-(5-PHOSPHO-D-RIBITYLAMINO)URACIL PHOSPHATASE YIGB"/>
    <property type="match status" value="1"/>
</dbReference>
<dbReference type="SFLD" id="SFLDS00003">
    <property type="entry name" value="Haloacid_Dehalogenase"/>
    <property type="match status" value="1"/>
</dbReference>
<keyword evidence="5" id="KW-1185">Reference proteome</keyword>
<dbReference type="EMBL" id="BPFB01000006">
    <property type="protein sequence ID" value="GIU43439.1"/>
    <property type="molecule type" value="Genomic_DNA"/>
</dbReference>
<evidence type="ECO:0000313" key="5">
    <source>
        <dbReference type="Proteomes" id="UP000761574"/>
    </source>
</evidence>
<dbReference type="PANTHER" id="PTHR46470">
    <property type="entry name" value="N-ACYLNEURAMINATE-9-PHOSPHATASE"/>
    <property type="match status" value="1"/>
</dbReference>
<keyword evidence="3" id="KW-0460">Magnesium</keyword>
<dbReference type="NCBIfam" id="TIGR01549">
    <property type="entry name" value="HAD-SF-IA-v1"/>
    <property type="match status" value="1"/>
</dbReference>
<dbReference type="Gene3D" id="3.40.50.1000">
    <property type="entry name" value="HAD superfamily/HAD-like"/>
    <property type="match status" value="1"/>
</dbReference>
<dbReference type="InterPro" id="IPR006439">
    <property type="entry name" value="HAD-SF_hydro_IA"/>
</dbReference>
<dbReference type="SUPFAM" id="SSF56784">
    <property type="entry name" value="HAD-like"/>
    <property type="match status" value="1"/>
</dbReference>
<dbReference type="InterPro" id="IPR036412">
    <property type="entry name" value="HAD-like_sf"/>
</dbReference>
<comment type="caution">
    <text evidence="4">The sequence shown here is derived from an EMBL/GenBank/DDBJ whole genome shotgun (WGS) entry which is preliminary data.</text>
</comment>
<dbReference type="SFLD" id="SFLDG01129">
    <property type="entry name" value="C1.5:_HAD__Beta-PGM__Phosphata"/>
    <property type="match status" value="1"/>
</dbReference>
<dbReference type="InterPro" id="IPR051400">
    <property type="entry name" value="HAD-like_hydrolase"/>
</dbReference>
<comment type="cofactor">
    <cofactor evidence="1">
        <name>Mg(2+)</name>
        <dbReference type="ChEBI" id="CHEBI:18420"/>
    </cofactor>
</comment>
<accession>A0ABQ4P7H6</accession>
<proteinExistence type="predicted"/>
<dbReference type="Proteomes" id="UP000761574">
    <property type="component" value="Unassembled WGS sequence"/>
</dbReference>
<evidence type="ECO:0000313" key="4">
    <source>
        <dbReference type="EMBL" id="GIU43439.1"/>
    </source>
</evidence>
<reference evidence="4 5" key="1">
    <citation type="submission" date="2021-05" db="EMBL/GenBank/DDBJ databases">
        <title>Molecular characterization for Shewanella algae harboring chromosomal blaOXA-55-like strains isolated from clinical and environment sample.</title>
        <authorList>
            <person name="Ohama Y."/>
            <person name="Aoki K."/>
            <person name="Harada S."/>
            <person name="Moriya K."/>
            <person name="Ishii Y."/>
            <person name="Tateda K."/>
        </authorList>
    </citation>
    <scope>NUCLEOTIDE SEQUENCE [LARGE SCALE GENOMIC DNA]</scope>
    <source>
        <strain evidence="4 5">LMG 23746</strain>
    </source>
</reference>
<evidence type="ECO:0000256" key="1">
    <source>
        <dbReference type="ARBA" id="ARBA00001946"/>
    </source>
</evidence>
<dbReference type="Gene3D" id="1.20.120.1600">
    <property type="match status" value="1"/>
</dbReference>
<keyword evidence="2" id="KW-0378">Hydrolase</keyword>
<sequence length="239" mass="26618">MVSVLIRPRAIHAISFDLDDTLYDNRPIMRHAEQQLWAFLAQQYPKTLQWQAHDWQQLKQQLLFESPLLAHDTTAARLVTLEQGLLMLGYDRQVAAVGAREGLEYFRYHRADFTVAPEVLAILQQLAARYPLVGITNGNVDAKQIGLGEVFEFVLHPGNGTRMKPYADMFYQAATRLALPSRLLLHVGDSYTADVQGARLAGCQAAWLNPAVGRDPQVAGSGLLPHLHLTALSDLLQLA</sequence>
<gene>
    <name evidence="4" type="ORF">TUM4630_06730</name>
</gene>
<dbReference type="RefSeq" id="WP_119977108.1">
    <property type="nucleotide sequence ID" value="NZ_BPFB01000006.1"/>
</dbReference>
<evidence type="ECO:0000256" key="2">
    <source>
        <dbReference type="ARBA" id="ARBA00022801"/>
    </source>
</evidence>
<protein>
    <submittedName>
        <fullName evidence="4">Haloacid dehalogenase</fullName>
    </submittedName>
</protein>
<name>A0ABQ4P7H6_9GAMM</name>
<organism evidence="4 5">
    <name type="scientific">Shewanella algidipiscicola</name>
    <dbReference type="NCBI Taxonomy" id="614070"/>
    <lineage>
        <taxon>Bacteria</taxon>
        <taxon>Pseudomonadati</taxon>
        <taxon>Pseudomonadota</taxon>
        <taxon>Gammaproteobacteria</taxon>
        <taxon>Alteromonadales</taxon>
        <taxon>Shewanellaceae</taxon>
        <taxon>Shewanella</taxon>
    </lineage>
</organism>
<evidence type="ECO:0000256" key="3">
    <source>
        <dbReference type="ARBA" id="ARBA00022842"/>
    </source>
</evidence>